<accession>Q25102</accession>
<evidence type="ECO:0000256" key="1">
    <source>
        <dbReference type="SAM" id="SignalP"/>
    </source>
</evidence>
<reference evidence="2" key="1">
    <citation type="book" date="1995" name="Peptide Chemistry" publisher="Protein Research Foundation" city="Osaka, Japan">
        <title>Gene structure of the GGNG-peptides derived from Annelida and the gene products.</title>
        <editorList>
            <person name="Nishi N."/>
        </editorList>
        <authorList>
            <person name="Kawano T."/>
            <person name="Oumi T."/>
            <person name="Ukena K."/>
            <person name="Ikeda T."/>
            <person name="Matsushima O."/>
            <person name="Minakata H."/>
        </authorList>
    </citation>
    <scope>NUCLEOTIDE SEQUENCE</scope>
</reference>
<dbReference type="AlphaFoldDB" id="Q25102"/>
<feature type="signal peptide" evidence="1">
    <location>
        <begin position="1"/>
        <end position="18"/>
    </location>
</feature>
<dbReference type="PIR" id="JG0177">
    <property type="entry name" value="JG0177"/>
</dbReference>
<feature type="chain" id="PRO_5004202748" evidence="1">
    <location>
        <begin position="19"/>
        <end position="111"/>
    </location>
</feature>
<protein>
    <submittedName>
        <fullName evidence="2">LEP</fullName>
    </submittedName>
</protein>
<sequence length="111" mass="13006">MKLLFLVLCISLLHVTRGVERRYRLGSDEGRIERRWRLRSDETVRGTRAKCEGEWAIHACLGGNGKRSQQRRNIDSPTEEKDNLLLNKQFRSVLPTLSARLAFRVEEKSYY</sequence>
<dbReference type="EMBL" id="D63649">
    <property type="protein sequence ID" value="BAA09802.1"/>
    <property type="molecule type" value="mRNA"/>
</dbReference>
<evidence type="ECO:0000313" key="2">
    <source>
        <dbReference type="EMBL" id="BAA09802.1"/>
    </source>
</evidence>
<organism evidence="2">
    <name type="scientific">Hirudo nipponia</name>
    <name type="common">Korean blood-sucking leech</name>
    <dbReference type="NCBI Taxonomy" id="42736"/>
    <lineage>
        <taxon>Eukaryota</taxon>
        <taxon>Metazoa</taxon>
        <taxon>Spiralia</taxon>
        <taxon>Lophotrochozoa</taxon>
        <taxon>Annelida</taxon>
        <taxon>Clitellata</taxon>
        <taxon>Hirudinea</taxon>
        <taxon>Hirudinida</taxon>
        <taxon>Hirudiniformes</taxon>
        <taxon>Hirudinidae</taxon>
        <taxon>Hirudo</taxon>
    </lineage>
</organism>
<proteinExistence type="evidence at transcript level"/>
<reference evidence="2" key="2">
    <citation type="submission" date="1995-07" db="EMBL/GenBank/DDBJ databases">
        <authorList>
            <person name="Kawano T."/>
        </authorList>
    </citation>
    <scope>NUCLEOTIDE SEQUENCE</scope>
</reference>
<keyword evidence="1" id="KW-0732">Signal</keyword>
<name>Q25102_HIRNI</name>